<sequence length="318" mass="36240">MDRQFCVAPMMDRTDRHERFFLRCLSKKAYLYTEMINANAVLFGNQNELLKFNECEHPLAIQLGGNDPIKLSEAATISESYGYDEINLNIGCPSTKVQNGDFGAILMKNPNLVAKCVKAIKNKVNIPVSVKCRIGVDDMDEKKDLNTFIKKVSDSGCEVFIVHARKAWLKGLSPKENRNIPPLNYERVYKLKDEFPHLEIIINGGLENIEDSKNHLTKVDGVMMGRKAYENPFQLTKVDHLFYGMPFLSKTRKEVLLKMIPYIIQQHRAGVKINLISRHFIGLTKGTRFAKKIRSSLTNLNALKEPEKKLIQIANQLS</sequence>
<dbReference type="GO" id="GO:0050660">
    <property type="term" value="F:flavin adenine dinucleotide binding"/>
    <property type="evidence" value="ECO:0007669"/>
    <property type="project" value="InterPro"/>
</dbReference>
<feature type="domain" description="DUS-like FMN-binding" evidence="9">
    <location>
        <begin position="7"/>
        <end position="312"/>
    </location>
</feature>
<evidence type="ECO:0000256" key="5">
    <source>
        <dbReference type="ARBA" id="ARBA00022694"/>
    </source>
</evidence>
<protein>
    <recommendedName>
        <fullName evidence="9">DUS-like FMN-binding domain-containing protein</fullName>
    </recommendedName>
</protein>
<dbReference type="Gene3D" id="1.20.120.1460">
    <property type="match status" value="1"/>
</dbReference>
<dbReference type="GO" id="GO:0017150">
    <property type="term" value="F:tRNA dihydrouridine synthase activity"/>
    <property type="evidence" value="ECO:0007669"/>
    <property type="project" value="InterPro"/>
</dbReference>
<dbReference type="InterPro" id="IPR013785">
    <property type="entry name" value="Aldolase_TIM"/>
</dbReference>
<name>A0A381S925_9ZZZZ</name>
<evidence type="ECO:0000259" key="9">
    <source>
        <dbReference type="Pfam" id="PF01207"/>
    </source>
</evidence>
<dbReference type="InterPro" id="IPR018517">
    <property type="entry name" value="tRNA_hU_synthase_CS"/>
</dbReference>
<dbReference type="PIRSF" id="PIRSF006621">
    <property type="entry name" value="Dus"/>
    <property type="match status" value="1"/>
</dbReference>
<dbReference type="PANTHER" id="PTHR42907">
    <property type="entry name" value="FMN-LINKED OXIDOREDUCTASES SUPERFAMILY PROTEIN"/>
    <property type="match status" value="1"/>
</dbReference>
<dbReference type="InterPro" id="IPR035587">
    <property type="entry name" value="DUS-like_FMN-bd"/>
</dbReference>
<dbReference type="PROSITE" id="PS01136">
    <property type="entry name" value="UPF0034"/>
    <property type="match status" value="1"/>
</dbReference>
<organism evidence="10">
    <name type="scientific">marine metagenome</name>
    <dbReference type="NCBI Taxonomy" id="408172"/>
    <lineage>
        <taxon>unclassified sequences</taxon>
        <taxon>metagenomes</taxon>
        <taxon>ecological metagenomes</taxon>
    </lineage>
</organism>
<keyword evidence="8" id="KW-0560">Oxidoreductase</keyword>
<evidence type="ECO:0000256" key="8">
    <source>
        <dbReference type="ARBA" id="ARBA00023002"/>
    </source>
</evidence>
<reference evidence="10" key="1">
    <citation type="submission" date="2018-05" db="EMBL/GenBank/DDBJ databases">
        <authorList>
            <person name="Lanie J.A."/>
            <person name="Ng W.-L."/>
            <person name="Kazmierczak K.M."/>
            <person name="Andrzejewski T.M."/>
            <person name="Davidsen T.M."/>
            <person name="Wayne K.J."/>
            <person name="Tettelin H."/>
            <person name="Glass J.I."/>
            <person name="Rusch D."/>
            <person name="Podicherti R."/>
            <person name="Tsui H.-C.T."/>
            <person name="Winkler M.E."/>
        </authorList>
    </citation>
    <scope>NUCLEOTIDE SEQUENCE</scope>
</reference>
<keyword evidence="7" id="KW-0694">RNA-binding</keyword>
<evidence type="ECO:0000256" key="7">
    <source>
        <dbReference type="ARBA" id="ARBA00022884"/>
    </source>
</evidence>
<dbReference type="Pfam" id="PF01207">
    <property type="entry name" value="Dus"/>
    <property type="match status" value="1"/>
</dbReference>
<evidence type="ECO:0000256" key="3">
    <source>
        <dbReference type="ARBA" id="ARBA00022630"/>
    </source>
</evidence>
<dbReference type="PANTHER" id="PTHR42907:SF1">
    <property type="entry name" value="FMN-LINKED OXIDOREDUCTASES SUPERFAMILY PROTEIN"/>
    <property type="match status" value="1"/>
</dbReference>
<gene>
    <name evidence="10" type="ORF">METZ01_LOCUS53390</name>
</gene>
<evidence type="ECO:0000256" key="1">
    <source>
        <dbReference type="ARBA" id="ARBA00001917"/>
    </source>
</evidence>
<accession>A0A381S925</accession>
<dbReference type="GO" id="GO:0000049">
    <property type="term" value="F:tRNA binding"/>
    <property type="evidence" value="ECO:0007669"/>
    <property type="project" value="UniProtKB-KW"/>
</dbReference>
<keyword evidence="4" id="KW-0288">FMN</keyword>
<dbReference type="HAMAP" id="MF_02041">
    <property type="entry name" value="DusA_subfam"/>
    <property type="match status" value="1"/>
</dbReference>
<comment type="cofactor">
    <cofactor evidence="1">
        <name>FMN</name>
        <dbReference type="ChEBI" id="CHEBI:58210"/>
    </cofactor>
</comment>
<keyword evidence="3" id="KW-0285">Flavoprotein</keyword>
<dbReference type="EMBL" id="UINC01002812">
    <property type="protein sequence ID" value="SVA00536.1"/>
    <property type="molecule type" value="Genomic_DNA"/>
</dbReference>
<keyword evidence="2" id="KW-0820">tRNA-binding</keyword>
<evidence type="ECO:0000313" key="10">
    <source>
        <dbReference type="EMBL" id="SVA00536.1"/>
    </source>
</evidence>
<dbReference type="AlphaFoldDB" id="A0A381S925"/>
<dbReference type="NCBIfam" id="TIGR00742">
    <property type="entry name" value="yjbN"/>
    <property type="match status" value="1"/>
</dbReference>
<dbReference type="CDD" id="cd02801">
    <property type="entry name" value="DUS_like_FMN"/>
    <property type="match status" value="1"/>
</dbReference>
<keyword evidence="5" id="KW-0819">tRNA processing</keyword>
<evidence type="ECO:0000256" key="6">
    <source>
        <dbReference type="ARBA" id="ARBA00022857"/>
    </source>
</evidence>
<dbReference type="NCBIfam" id="NF008774">
    <property type="entry name" value="PRK11815.1"/>
    <property type="match status" value="1"/>
</dbReference>
<dbReference type="InterPro" id="IPR004653">
    <property type="entry name" value="DusA"/>
</dbReference>
<proteinExistence type="inferred from homology"/>
<dbReference type="InterPro" id="IPR001269">
    <property type="entry name" value="DUS_fam"/>
</dbReference>
<evidence type="ECO:0000256" key="4">
    <source>
        <dbReference type="ARBA" id="ARBA00022643"/>
    </source>
</evidence>
<dbReference type="Gene3D" id="3.20.20.70">
    <property type="entry name" value="Aldolase class I"/>
    <property type="match status" value="1"/>
</dbReference>
<dbReference type="SUPFAM" id="SSF51395">
    <property type="entry name" value="FMN-linked oxidoreductases"/>
    <property type="match status" value="1"/>
</dbReference>
<keyword evidence="6" id="KW-0521">NADP</keyword>
<evidence type="ECO:0000256" key="2">
    <source>
        <dbReference type="ARBA" id="ARBA00022555"/>
    </source>
</evidence>